<feature type="compositionally biased region" description="Low complexity" evidence="17">
    <location>
        <begin position="481"/>
        <end position="492"/>
    </location>
</feature>
<keyword evidence="22" id="KW-1185">Reference proteome</keyword>
<evidence type="ECO:0000256" key="4">
    <source>
        <dbReference type="ARBA" id="ARBA00008883"/>
    </source>
</evidence>
<evidence type="ECO:0000256" key="8">
    <source>
        <dbReference type="ARBA" id="ARBA00022679"/>
    </source>
</evidence>
<dbReference type="NCBIfam" id="TIGR01007">
    <property type="entry name" value="eps_fam"/>
    <property type="match status" value="1"/>
</dbReference>
<dbReference type="RefSeq" id="WP_337692854.1">
    <property type="nucleotide sequence ID" value="NZ_JBBEGN010000001.1"/>
</dbReference>
<comment type="similarity">
    <text evidence="2">Belongs to the CpsC/CapA family.</text>
</comment>
<comment type="similarity">
    <text evidence="3">Belongs to the CpsD/CapB family.</text>
</comment>
<evidence type="ECO:0000256" key="12">
    <source>
        <dbReference type="ARBA" id="ARBA00022840"/>
    </source>
</evidence>
<evidence type="ECO:0000256" key="9">
    <source>
        <dbReference type="ARBA" id="ARBA00022692"/>
    </source>
</evidence>
<dbReference type="InterPro" id="IPR005702">
    <property type="entry name" value="Wzc-like_C"/>
</dbReference>
<evidence type="ECO:0000256" key="7">
    <source>
        <dbReference type="ARBA" id="ARBA00022519"/>
    </source>
</evidence>
<keyword evidence="13 18" id="KW-1133">Transmembrane helix</keyword>
<evidence type="ECO:0000256" key="16">
    <source>
        <dbReference type="ARBA" id="ARBA00051245"/>
    </source>
</evidence>
<accession>A0ABU8MHW5</accession>
<evidence type="ECO:0000256" key="15">
    <source>
        <dbReference type="ARBA" id="ARBA00023137"/>
    </source>
</evidence>
<evidence type="ECO:0000256" key="13">
    <source>
        <dbReference type="ARBA" id="ARBA00022989"/>
    </source>
</evidence>
<feature type="transmembrane region" description="Helical" evidence="18">
    <location>
        <begin position="175"/>
        <end position="196"/>
    </location>
</feature>
<reference evidence="21 22" key="1">
    <citation type="submission" date="2024-03" db="EMBL/GenBank/DDBJ databases">
        <title>Actinomycetospora sp. OC33-EN08, a novel actinomycete isolated from wild orchid (Aerides multiflora).</title>
        <authorList>
            <person name="Suriyachadkun C."/>
        </authorList>
    </citation>
    <scope>NUCLEOTIDE SEQUENCE [LARGE SCALE GENOMIC DNA]</scope>
    <source>
        <strain evidence="21 22">OC33-EN08</strain>
    </source>
</reference>
<evidence type="ECO:0000256" key="11">
    <source>
        <dbReference type="ARBA" id="ARBA00022777"/>
    </source>
</evidence>
<feature type="region of interest" description="Disordered" evidence="17">
    <location>
        <begin position="448"/>
        <end position="492"/>
    </location>
</feature>
<evidence type="ECO:0000259" key="19">
    <source>
        <dbReference type="Pfam" id="PF02706"/>
    </source>
</evidence>
<dbReference type="EMBL" id="JBBEGN010000001">
    <property type="protein sequence ID" value="MEJ2866227.1"/>
    <property type="molecule type" value="Genomic_DNA"/>
</dbReference>
<feature type="domain" description="AAA" evidence="20">
    <location>
        <begin position="273"/>
        <end position="391"/>
    </location>
</feature>
<dbReference type="InterPro" id="IPR050445">
    <property type="entry name" value="Bact_polysacc_biosynth/exp"/>
</dbReference>
<dbReference type="InterPro" id="IPR027417">
    <property type="entry name" value="P-loop_NTPase"/>
</dbReference>
<dbReference type="PANTHER" id="PTHR32309:SF13">
    <property type="entry name" value="FERRIC ENTEROBACTIN TRANSPORT PROTEIN FEPE"/>
    <property type="match status" value="1"/>
</dbReference>
<keyword evidence="8 21" id="KW-0808">Transferase</keyword>
<sequence>MSNLTILGALRRYWMWVAVPVVLGALVSALATVTTVPQYTATAVLYVSAQNSNDTTTSAYQGSLLSEQKVDSYEELLRSRTVAEDVIRRTGVPYTSDELLGKLTVGSELRSVVLQASVRDEDPVLAANLANAYGDAFAALIANIERPATPGLPASVVVRTVDPAVVPAAPSAPDWVLNLIFGAGIGLLVGIGGVLFRQHTDTSVRSSQELSELLDLPTIGSIPFTPEIGTSAFETSPVRPRWLDSFQEARTNLQFMRPDHPPRVLLVTSSVPGEGKTTTVTNLAESMARAGLRVVVVDADLRKPALAKRLGLETGVGLTQVLTGLVSADEVLQRTHRENFWVMASGPLPPNPGELLESQKASALLEALSARFDRVLIDTAPLLAAPDALGLSVHCDGVLLVCRADSTGRAKITSSRDSLANVNSSVVGGVLTMVRKVDMPYYSSGYYGSERSEEHVPTRHGRSTGGPASAPEADSDMVAFGSGSSRPSPTPR</sequence>
<dbReference type="InterPro" id="IPR025669">
    <property type="entry name" value="AAA_dom"/>
</dbReference>
<evidence type="ECO:0000313" key="22">
    <source>
        <dbReference type="Proteomes" id="UP001385809"/>
    </source>
</evidence>
<protein>
    <recommendedName>
        <fullName evidence="5">non-specific protein-tyrosine kinase</fullName>
        <ecNumber evidence="5">2.7.10.2</ecNumber>
    </recommendedName>
</protein>
<comment type="caution">
    <text evidence="21">The sequence shown here is derived from an EMBL/GenBank/DDBJ whole genome shotgun (WGS) entry which is preliminary data.</text>
</comment>
<comment type="similarity">
    <text evidence="4">Belongs to the etk/wzc family.</text>
</comment>
<gene>
    <name evidence="21" type="ORF">WCD74_00530</name>
</gene>
<evidence type="ECO:0000256" key="6">
    <source>
        <dbReference type="ARBA" id="ARBA00022475"/>
    </source>
</evidence>
<dbReference type="SUPFAM" id="SSF52540">
    <property type="entry name" value="P-loop containing nucleoside triphosphate hydrolases"/>
    <property type="match status" value="1"/>
</dbReference>
<dbReference type="InterPro" id="IPR003856">
    <property type="entry name" value="LPS_length_determ_N"/>
</dbReference>
<keyword evidence="10" id="KW-0547">Nucleotide-binding</keyword>
<proteinExistence type="inferred from homology"/>
<keyword evidence="6" id="KW-1003">Cell membrane</keyword>
<name>A0ABU8MHW5_9PSEU</name>
<feature type="domain" description="Polysaccharide chain length determinant N-terminal" evidence="19">
    <location>
        <begin position="6"/>
        <end position="88"/>
    </location>
</feature>
<comment type="subcellular location">
    <subcellularLocation>
        <location evidence="1">Cell inner membrane</location>
        <topology evidence="1">Multi-pass membrane protein</topology>
    </subcellularLocation>
</comment>
<dbReference type="CDD" id="cd05387">
    <property type="entry name" value="BY-kinase"/>
    <property type="match status" value="1"/>
</dbReference>
<dbReference type="Pfam" id="PF02706">
    <property type="entry name" value="Wzz"/>
    <property type="match status" value="1"/>
</dbReference>
<evidence type="ECO:0000256" key="14">
    <source>
        <dbReference type="ARBA" id="ARBA00023136"/>
    </source>
</evidence>
<dbReference type="Pfam" id="PF13614">
    <property type="entry name" value="AAA_31"/>
    <property type="match status" value="1"/>
</dbReference>
<evidence type="ECO:0000256" key="3">
    <source>
        <dbReference type="ARBA" id="ARBA00007316"/>
    </source>
</evidence>
<keyword evidence="9 18" id="KW-0812">Transmembrane</keyword>
<evidence type="ECO:0000256" key="17">
    <source>
        <dbReference type="SAM" id="MobiDB-lite"/>
    </source>
</evidence>
<evidence type="ECO:0000256" key="2">
    <source>
        <dbReference type="ARBA" id="ARBA00006683"/>
    </source>
</evidence>
<evidence type="ECO:0000259" key="20">
    <source>
        <dbReference type="Pfam" id="PF13614"/>
    </source>
</evidence>
<dbReference type="GO" id="GO:0004715">
    <property type="term" value="F:non-membrane spanning protein tyrosine kinase activity"/>
    <property type="evidence" value="ECO:0007669"/>
    <property type="project" value="UniProtKB-EC"/>
</dbReference>
<evidence type="ECO:0000256" key="5">
    <source>
        <dbReference type="ARBA" id="ARBA00011903"/>
    </source>
</evidence>
<organism evidence="21 22">
    <name type="scientific">Actinomycetospora aurantiaca</name>
    <dbReference type="NCBI Taxonomy" id="3129233"/>
    <lineage>
        <taxon>Bacteria</taxon>
        <taxon>Bacillati</taxon>
        <taxon>Actinomycetota</taxon>
        <taxon>Actinomycetes</taxon>
        <taxon>Pseudonocardiales</taxon>
        <taxon>Pseudonocardiaceae</taxon>
        <taxon>Actinomycetospora</taxon>
    </lineage>
</organism>
<dbReference type="EC" id="2.7.10.2" evidence="5"/>
<keyword evidence="7" id="KW-0997">Cell inner membrane</keyword>
<dbReference type="PANTHER" id="PTHR32309">
    <property type="entry name" value="TYROSINE-PROTEIN KINASE"/>
    <property type="match status" value="1"/>
</dbReference>
<evidence type="ECO:0000313" key="21">
    <source>
        <dbReference type="EMBL" id="MEJ2866227.1"/>
    </source>
</evidence>
<evidence type="ECO:0000256" key="1">
    <source>
        <dbReference type="ARBA" id="ARBA00004429"/>
    </source>
</evidence>
<keyword evidence="11" id="KW-0418">Kinase</keyword>
<evidence type="ECO:0000256" key="10">
    <source>
        <dbReference type="ARBA" id="ARBA00022741"/>
    </source>
</evidence>
<dbReference type="Proteomes" id="UP001385809">
    <property type="component" value="Unassembled WGS sequence"/>
</dbReference>
<keyword evidence="14 18" id="KW-0472">Membrane</keyword>
<dbReference type="Gene3D" id="3.40.50.300">
    <property type="entry name" value="P-loop containing nucleotide triphosphate hydrolases"/>
    <property type="match status" value="1"/>
</dbReference>
<evidence type="ECO:0000256" key="18">
    <source>
        <dbReference type="SAM" id="Phobius"/>
    </source>
</evidence>
<comment type="catalytic activity">
    <reaction evidence="16">
        <text>L-tyrosyl-[protein] + ATP = O-phospho-L-tyrosyl-[protein] + ADP + H(+)</text>
        <dbReference type="Rhea" id="RHEA:10596"/>
        <dbReference type="Rhea" id="RHEA-COMP:10136"/>
        <dbReference type="Rhea" id="RHEA-COMP:20101"/>
        <dbReference type="ChEBI" id="CHEBI:15378"/>
        <dbReference type="ChEBI" id="CHEBI:30616"/>
        <dbReference type="ChEBI" id="CHEBI:46858"/>
        <dbReference type="ChEBI" id="CHEBI:61978"/>
        <dbReference type="ChEBI" id="CHEBI:456216"/>
        <dbReference type="EC" id="2.7.10.2"/>
    </reaction>
</comment>
<keyword evidence="15" id="KW-0829">Tyrosine-protein kinase</keyword>
<keyword evidence="12" id="KW-0067">ATP-binding</keyword>